<evidence type="ECO:0000256" key="4">
    <source>
        <dbReference type="ARBA" id="ARBA00022759"/>
    </source>
</evidence>
<keyword evidence="1" id="KW-0808">Transferase</keyword>
<dbReference type="Proteomes" id="UP000054107">
    <property type="component" value="Unassembled WGS sequence"/>
</dbReference>
<proteinExistence type="predicted"/>
<evidence type="ECO:0000256" key="6">
    <source>
        <dbReference type="ARBA" id="ARBA00022918"/>
    </source>
</evidence>
<evidence type="ECO:0000256" key="2">
    <source>
        <dbReference type="ARBA" id="ARBA00022695"/>
    </source>
</evidence>
<accession>A0A0B7NDJ8</accession>
<dbReference type="Pfam" id="PF17917">
    <property type="entry name" value="RT_RNaseH"/>
    <property type="match status" value="1"/>
</dbReference>
<dbReference type="CDD" id="cd09274">
    <property type="entry name" value="RNase_HI_RT_Ty3"/>
    <property type="match status" value="1"/>
</dbReference>
<dbReference type="InterPro" id="IPR043502">
    <property type="entry name" value="DNA/RNA_pol_sf"/>
</dbReference>
<evidence type="ECO:0000313" key="8">
    <source>
        <dbReference type="EMBL" id="CEP13582.1"/>
    </source>
</evidence>
<dbReference type="EMBL" id="LN730288">
    <property type="protein sequence ID" value="CEP13582.1"/>
    <property type="molecule type" value="Genomic_DNA"/>
</dbReference>
<dbReference type="InterPro" id="IPR041373">
    <property type="entry name" value="RT_RNaseH"/>
</dbReference>
<feature type="domain" description="Reverse transcriptase RNase H-like" evidence="7">
    <location>
        <begin position="102"/>
        <end position="206"/>
    </location>
</feature>
<evidence type="ECO:0000256" key="1">
    <source>
        <dbReference type="ARBA" id="ARBA00022679"/>
    </source>
</evidence>
<dbReference type="InterPro" id="IPR043128">
    <property type="entry name" value="Rev_trsase/Diguanyl_cyclase"/>
</dbReference>
<keyword evidence="6" id="KW-0695">RNA-directed DNA polymerase</keyword>
<dbReference type="PANTHER" id="PTHR37984:SF5">
    <property type="entry name" value="PROTEIN NYNRIN-LIKE"/>
    <property type="match status" value="1"/>
</dbReference>
<dbReference type="FunFam" id="3.10.20.370:FF:000001">
    <property type="entry name" value="Retrovirus-related Pol polyprotein from transposon 17.6-like protein"/>
    <property type="match status" value="1"/>
</dbReference>
<evidence type="ECO:0000256" key="3">
    <source>
        <dbReference type="ARBA" id="ARBA00022722"/>
    </source>
</evidence>
<keyword evidence="3" id="KW-0540">Nuclease</keyword>
<evidence type="ECO:0000259" key="7">
    <source>
        <dbReference type="Pfam" id="PF17917"/>
    </source>
</evidence>
<organism evidence="8 9">
    <name type="scientific">Parasitella parasitica</name>
    <dbReference type="NCBI Taxonomy" id="35722"/>
    <lineage>
        <taxon>Eukaryota</taxon>
        <taxon>Fungi</taxon>
        <taxon>Fungi incertae sedis</taxon>
        <taxon>Mucoromycota</taxon>
        <taxon>Mucoromycotina</taxon>
        <taxon>Mucoromycetes</taxon>
        <taxon>Mucorales</taxon>
        <taxon>Mucorineae</taxon>
        <taxon>Mucoraceae</taxon>
        <taxon>Parasitella</taxon>
    </lineage>
</organism>
<dbReference type="AlphaFoldDB" id="A0A0B7NDJ8"/>
<dbReference type="OrthoDB" id="2254302at2759"/>
<dbReference type="Gene3D" id="3.30.70.270">
    <property type="match status" value="1"/>
</dbReference>
<keyword evidence="4" id="KW-0255">Endonuclease</keyword>
<keyword evidence="5" id="KW-0378">Hydrolase</keyword>
<name>A0A0B7NDJ8_9FUNG</name>
<dbReference type="FunFam" id="3.30.70.270:FF:000020">
    <property type="entry name" value="Transposon Tf2-6 polyprotein-like Protein"/>
    <property type="match status" value="1"/>
</dbReference>
<keyword evidence="2" id="KW-0548">Nucleotidyltransferase</keyword>
<dbReference type="GO" id="GO:0003964">
    <property type="term" value="F:RNA-directed DNA polymerase activity"/>
    <property type="evidence" value="ECO:0007669"/>
    <property type="project" value="UniProtKB-KW"/>
</dbReference>
<dbReference type="STRING" id="35722.A0A0B7NDJ8"/>
<protein>
    <recommendedName>
        <fullName evidence="7">Reverse transcriptase RNase H-like domain-containing protein</fullName>
    </recommendedName>
</protein>
<dbReference type="GO" id="GO:0016787">
    <property type="term" value="F:hydrolase activity"/>
    <property type="evidence" value="ECO:0007669"/>
    <property type="project" value="UniProtKB-KW"/>
</dbReference>
<reference evidence="8 9" key="1">
    <citation type="submission" date="2014-09" db="EMBL/GenBank/DDBJ databases">
        <authorList>
            <person name="Ellenberger Sabrina"/>
        </authorList>
    </citation>
    <scope>NUCLEOTIDE SEQUENCE [LARGE SCALE GENOMIC DNA]</scope>
    <source>
        <strain evidence="8 9">CBS 412.66</strain>
    </source>
</reference>
<dbReference type="GO" id="GO:0004519">
    <property type="term" value="F:endonuclease activity"/>
    <property type="evidence" value="ECO:0007669"/>
    <property type="project" value="UniProtKB-KW"/>
</dbReference>
<evidence type="ECO:0000256" key="5">
    <source>
        <dbReference type="ARBA" id="ARBA00022801"/>
    </source>
</evidence>
<gene>
    <name evidence="8" type="primary">PARPA_07691.1 scaffold 30147</name>
</gene>
<sequence length="227" mass="25491">MKPSVEYLGHTISSEGVTSTQRNVQKLLDMAVPKDAAGVKAFIATANFYRRSLKNVASVAVPLTKLLKKGVKFVWEEEQQEAFDQIKDMLTKAPVLAYPDRKQVQILTTDASSRGIGCILSQSPDGSEENETVVAYGSRTLRGAETRYSATHLEAFAVVWSVNYFRQYLAGRRFVLRTDHSSLKFIFNNENPTPKVDRWAAALMGYDYDVRYIRGVENPTDSISRLI</sequence>
<dbReference type="PANTHER" id="PTHR37984">
    <property type="entry name" value="PROTEIN CBG26694"/>
    <property type="match status" value="1"/>
</dbReference>
<keyword evidence="9" id="KW-1185">Reference proteome</keyword>
<dbReference type="SUPFAM" id="SSF56672">
    <property type="entry name" value="DNA/RNA polymerases"/>
    <property type="match status" value="1"/>
</dbReference>
<evidence type="ECO:0000313" key="9">
    <source>
        <dbReference type="Proteomes" id="UP000054107"/>
    </source>
</evidence>
<dbReference type="InterPro" id="IPR050951">
    <property type="entry name" value="Retrovirus_Pol_polyprotein"/>
</dbReference>